<name>A0ABS7TAP3_9GAMM</name>
<accession>A0ABS7TAP3</accession>
<dbReference type="HAMAP" id="MF_00048">
    <property type="entry name" value="UPF0102"/>
    <property type="match status" value="1"/>
</dbReference>
<dbReference type="InterPro" id="IPR011335">
    <property type="entry name" value="Restrct_endonuc-II-like"/>
</dbReference>
<evidence type="ECO:0000313" key="3">
    <source>
        <dbReference type="EMBL" id="MBZ4184908.1"/>
    </source>
</evidence>
<comment type="similarity">
    <text evidence="1 2">Belongs to the UPF0102 family.</text>
</comment>
<dbReference type="Pfam" id="PF02021">
    <property type="entry name" value="UPF0102"/>
    <property type="match status" value="1"/>
</dbReference>
<dbReference type="SUPFAM" id="SSF52980">
    <property type="entry name" value="Restriction endonuclease-like"/>
    <property type="match status" value="1"/>
</dbReference>
<evidence type="ECO:0000256" key="1">
    <source>
        <dbReference type="ARBA" id="ARBA00006738"/>
    </source>
</evidence>
<dbReference type="EMBL" id="JAIQDJ010000001">
    <property type="protein sequence ID" value="MBZ4184908.1"/>
    <property type="molecule type" value="Genomic_DNA"/>
</dbReference>
<dbReference type="InterPro" id="IPR003509">
    <property type="entry name" value="UPF0102_YraN-like"/>
</dbReference>
<dbReference type="PANTHER" id="PTHR34039:SF1">
    <property type="entry name" value="UPF0102 PROTEIN YRAN"/>
    <property type="match status" value="1"/>
</dbReference>
<dbReference type="NCBIfam" id="NF009150">
    <property type="entry name" value="PRK12497.1-3"/>
    <property type="match status" value="1"/>
</dbReference>
<dbReference type="PANTHER" id="PTHR34039">
    <property type="entry name" value="UPF0102 PROTEIN YRAN"/>
    <property type="match status" value="1"/>
</dbReference>
<evidence type="ECO:0000313" key="4">
    <source>
        <dbReference type="Proteomes" id="UP001430290"/>
    </source>
</evidence>
<keyword evidence="4" id="KW-1185">Reference proteome</keyword>
<evidence type="ECO:0000256" key="2">
    <source>
        <dbReference type="HAMAP-Rule" id="MF_00048"/>
    </source>
</evidence>
<protein>
    <recommendedName>
        <fullName evidence="2">UPF0102 protein K7B09_01035</fullName>
    </recommendedName>
</protein>
<gene>
    <name evidence="3" type="ORF">K7B09_01035</name>
</gene>
<dbReference type="InterPro" id="IPR011856">
    <property type="entry name" value="tRNA_endonuc-like_dom_sf"/>
</dbReference>
<proteinExistence type="inferred from homology"/>
<reference evidence="3" key="1">
    <citation type="submission" date="2021-09" db="EMBL/GenBank/DDBJ databases">
        <authorList>
            <person name="Wu T."/>
            <person name="Guo S.Z."/>
        </authorList>
    </citation>
    <scope>NUCLEOTIDE SEQUENCE</scope>
    <source>
        <strain evidence="3">RSS-23</strain>
    </source>
</reference>
<dbReference type="Proteomes" id="UP001430290">
    <property type="component" value="Unassembled WGS sequence"/>
</dbReference>
<dbReference type="Gene3D" id="3.40.1350.10">
    <property type="match status" value="1"/>
</dbReference>
<comment type="caution">
    <text evidence="3">The sequence shown here is derived from an EMBL/GenBank/DDBJ whole genome shotgun (WGS) entry which is preliminary data.</text>
</comment>
<sequence>MCCGGRRGRAFRVALPCHWLTVPAESLDRRARGDAVETAALQHLQAHGLQLLARNAQSRGGELDLVMHDASSVVFVEVRYRASAGFGGSAMSVDASKRRKLVHAAQLWLLRHPQHANAPCRFDVVAASGDPAAPQLDWLRDAFRADEC</sequence>
<organism evidence="3 4">
    <name type="scientific">Thermomonas beijingensis</name>
    <dbReference type="NCBI Taxonomy" id="2872701"/>
    <lineage>
        <taxon>Bacteria</taxon>
        <taxon>Pseudomonadati</taxon>
        <taxon>Pseudomonadota</taxon>
        <taxon>Gammaproteobacteria</taxon>
        <taxon>Lysobacterales</taxon>
        <taxon>Lysobacteraceae</taxon>
        <taxon>Thermomonas</taxon>
    </lineage>
</organism>
<dbReference type="NCBIfam" id="TIGR00252">
    <property type="entry name" value="YraN family protein"/>
    <property type="match status" value="1"/>
</dbReference>